<dbReference type="HOGENOM" id="CLU_113299_3_0_9"/>
<keyword evidence="1" id="KW-0812">Transmembrane</keyword>
<accession>G5GFM0</accession>
<dbReference type="AlphaFoldDB" id="G5GFM0"/>
<evidence type="ECO:0008006" key="4">
    <source>
        <dbReference type="Google" id="ProtNLM"/>
    </source>
</evidence>
<sequence length="125" mass="13803">MKHIVNGVCVTLAFISLFIGSIGIVVPILPSTPFFILALALFAKGSKKFHGWFMSTGIYKKHLHDFVSTRSMTKSTKIRALTIITLFLGAGIIFSPPFVKAVLLVVLVLHYIYFIFGIKSRGDSI</sequence>
<feature type="transmembrane region" description="Helical" evidence="1">
    <location>
        <begin position="101"/>
        <end position="118"/>
    </location>
</feature>
<dbReference type="PANTHER" id="PTHR35813">
    <property type="entry name" value="INNER MEMBRANE PROTEIN YBAN"/>
    <property type="match status" value="1"/>
</dbReference>
<evidence type="ECO:0000313" key="3">
    <source>
        <dbReference type="Proteomes" id="UP000003011"/>
    </source>
</evidence>
<dbReference type="OrthoDB" id="5690292at2"/>
<protein>
    <recommendedName>
        <fullName evidence="4">Inner membrane protein ybaN</fullName>
    </recommendedName>
</protein>
<comment type="caution">
    <text evidence="2">The sequence shown here is derived from an EMBL/GenBank/DDBJ whole genome shotgun (WGS) entry which is preliminary data.</text>
</comment>
<gene>
    <name evidence="2" type="ORF">HMPREF9333_00359</name>
</gene>
<dbReference type="STRING" id="679200.HMPREF9333_00359"/>
<reference evidence="2 3" key="1">
    <citation type="submission" date="2011-08" db="EMBL/GenBank/DDBJ databases">
        <title>The Genome Sequence of Johnsonella ignava ATCC 51276.</title>
        <authorList>
            <consortium name="The Broad Institute Genome Sequencing Platform"/>
            <person name="Earl A."/>
            <person name="Ward D."/>
            <person name="Feldgarden M."/>
            <person name="Gevers D."/>
            <person name="Izard J."/>
            <person name="Blanton J.M."/>
            <person name="Baranova O.V."/>
            <person name="Dewhirst F.E."/>
            <person name="Young S.K."/>
            <person name="Zeng Q."/>
            <person name="Gargeya S."/>
            <person name="Fitzgerald M."/>
            <person name="Haas B."/>
            <person name="Abouelleil A."/>
            <person name="Alvarado L."/>
            <person name="Arachchi H.M."/>
            <person name="Berlin A."/>
            <person name="Brown A."/>
            <person name="Chapman S.B."/>
            <person name="Chen Z."/>
            <person name="Dunbar C."/>
            <person name="Freedman E."/>
            <person name="Gearin G."/>
            <person name="Gellesch M."/>
            <person name="Goldberg J."/>
            <person name="Griggs A."/>
            <person name="Gujja S."/>
            <person name="Heiman D."/>
            <person name="Howarth C."/>
            <person name="Larson L."/>
            <person name="Lui A."/>
            <person name="MacDonald P.J.P."/>
            <person name="Montmayeur A."/>
            <person name="Murphy C."/>
            <person name="Neiman D."/>
            <person name="Pearson M."/>
            <person name="Priest M."/>
            <person name="Roberts A."/>
            <person name="Saif S."/>
            <person name="Shea T."/>
            <person name="Shenoy N."/>
            <person name="Sisk P."/>
            <person name="Stolte C."/>
            <person name="Sykes S."/>
            <person name="Wortman J."/>
            <person name="Nusbaum C."/>
            <person name="Birren B."/>
        </authorList>
    </citation>
    <scope>NUCLEOTIDE SEQUENCE [LARGE SCALE GENOMIC DNA]</scope>
    <source>
        <strain evidence="2 3">ATCC 51276</strain>
    </source>
</reference>
<feature type="transmembrane region" description="Helical" evidence="1">
    <location>
        <begin position="12"/>
        <end position="42"/>
    </location>
</feature>
<dbReference type="InterPro" id="IPR007401">
    <property type="entry name" value="DUF454"/>
</dbReference>
<dbReference type="RefSeq" id="WP_005539390.1">
    <property type="nucleotide sequence ID" value="NZ_JH378829.1"/>
</dbReference>
<dbReference type="PIRSF" id="PIRSF016789">
    <property type="entry name" value="DUF454"/>
    <property type="match status" value="1"/>
</dbReference>
<evidence type="ECO:0000313" key="2">
    <source>
        <dbReference type="EMBL" id="EHI56497.1"/>
    </source>
</evidence>
<dbReference type="Proteomes" id="UP000003011">
    <property type="component" value="Unassembled WGS sequence"/>
</dbReference>
<dbReference type="EMBL" id="ACZL01000007">
    <property type="protein sequence ID" value="EHI56497.1"/>
    <property type="molecule type" value="Genomic_DNA"/>
</dbReference>
<dbReference type="eggNOG" id="COG2832">
    <property type="taxonomic scope" value="Bacteria"/>
</dbReference>
<feature type="transmembrane region" description="Helical" evidence="1">
    <location>
        <begin position="78"/>
        <end position="95"/>
    </location>
</feature>
<organism evidence="2 3">
    <name type="scientific">Johnsonella ignava ATCC 51276</name>
    <dbReference type="NCBI Taxonomy" id="679200"/>
    <lineage>
        <taxon>Bacteria</taxon>
        <taxon>Bacillati</taxon>
        <taxon>Bacillota</taxon>
        <taxon>Clostridia</taxon>
        <taxon>Lachnospirales</taxon>
        <taxon>Lachnospiraceae</taxon>
        <taxon>Johnsonella</taxon>
    </lineage>
</organism>
<proteinExistence type="predicted"/>
<keyword evidence="1" id="KW-0472">Membrane</keyword>
<dbReference type="PANTHER" id="PTHR35813:SF1">
    <property type="entry name" value="INNER MEMBRANE PROTEIN YBAN"/>
    <property type="match status" value="1"/>
</dbReference>
<name>G5GFM0_9FIRM</name>
<keyword evidence="1" id="KW-1133">Transmembrane helix</keyword>
<dbReference type="Pfam" id="PF04304">
    <property type="entry name" value="DUF454"/>
    <property type="match status" value="1"/>
</dbReference>
<evidence type="ECO:0000256" key="1">
    <source>
        <dbReference type="SAM" id="Phobius"/>
    </source>
</evidence>
<keyword evidence="3" id="KW-1185">Reference proteome</keyword>
<dbReference type="GO" id="GO:0005886">
    <property type="term" value="C:plasma membrane"/>
    <property type="evidence" value="ECO:0007669"/>
    <property type="project" value="TreeGrafter"/>
</dbReference>